<dbReference type="EMBL" id="NBSH01000001">
    <property type="protein sequence ID" value="ORX40528.1"/>
    <property type="molecule type" value="Genomic_DNA"/>
</dbReference>
<keyword evidence="2" id="KW-0472">Membrane</keyword>
<keyword evidence="2" id="KW-0812">Transmembrane</keyword>
<feature type="region of interest" description="Disordered" evidence="1">
    <location>
        <begin position="580"/>
        <end position="655"/>
    </location>
</feature>
<evidence type="ECO:0000256" key="1">
    <source>
        <dbReference type="SAM" id="MobiDB-lite"/>
    </source>
</evidence>
<dbReference type="GeneID" id="33559471"/>
<feature type="region of interest" description="Disordered" evidence="1">
    <location>
        <begin position="378"/>
        <end position="425"/>
    </location>
</feature>
<keyword evidence="2" id="KW-1133">Transmembrane helix</keyword>
<reference evidence="3 4" key="1">
    <citation type="submission" date="2017-03" db="EMBL/GenBank/DDBJ databases">
        <title>Widespread Adenine N6-methylation of Active Genes in Fungi.</title>
        <authorList>
            <consortium name="DOE Joint Genome Institute"/>
            <person name="Mondo S.J."/>
            <person name="Dannebaum R.O."/>
            <person name="Kuo R.C."/>
            <person name="Louie K.B."/>
            <person name="Bewick A.J."/>
            <person name="Labutti K."/>
            <person name="Haridas S."/>
            <person name="Kuo A."/>
            <person name="Salamov A."/>
            <person name="Ahrendt S.R."/>
            <person name="Lau R."/>
            <person name="Bowen B.P."/>
            <person name="Lipzen A."/>
            <person name="Sullivan W."/>
            <person name="Andreopoulos W.B."/>
            <person name="Clum A."/>
            <person name="Lindquist E."/>
            <person name="Daum C."/>
            <person name="Northen T.R."/>
            <person name="Ramamoorthy G."/>
            <person name="Schmitz R.J."/>
            <person name="Gryganskyi A."/>
            <person name="Culley D."/>
            <person name="Magnuson J."/>
            <person name="James T.Y."/>
            <person name="O'Malley M.A."/>
            <person name="Stajich J.E."/>
            <person name="Spatafora J.W."/>
            <person name="Visel A."/>
            <person name="Grigoriev I.V."/>
        </authorList>
    </citation>
    <scope>NUCLEOTIDE SEQUENCE [LARGE SCALE GENOMIC DNA]</scope>
    <source>
        <strain evidence="3 4">NRRL Y-17943</strain>
    </source>
</reference>
<name>A0A1Y1UR21_9TREE</name>
<dbReference type="InParanoid" id="A0A1Y1UR21"/>
<feature type="compositionally biased region" description="Low complexity" evidence="1">
    <location>
        <begin position="872"/>
        <end position="882"/>
    </location>
</feature>
<feature type="compositionally biased region" description="Basic and acidic residues" evidence="1">
    <location>
        <begin position="383"/>
        <end position="425"/>
    </location>
</feature>
<feature type="transmembrane region" description="Helical" evidence="2">
    <location>
        <begin position="75"/>
        <end position="92"/>
    </location>
</feature>
<dbReference type="RefSeq" id="XP_021874207.1">
    <property type="nucleotide sequence ID" value="XM_022017662.1"/>
</dbReference>
<protein>
    <submittedName>
        <fullName evidence="3">Uncharacterized protein</fullName>
    </submittedName>
</protein>
<feature type="region of interest" description="Disordered" evidence="1">
    <location>
        <begin position="669"/>
        <end position="754"/>
    </location>
</feature>
<feature type="compositionally biased region" description="Polar residues" evidence="1">
    <location>
        <begin position="903"/>
        <end position="928"/>
    </location>
</feature>
<dbReference type="AlphaFoldDB" id="A0A1Y1UR21"/>
<accession>A0A1Y1UR21</accession>
<feature type="region of interest" description="Disordered" evidence="1">
    <location>
        <begin position="256"/>
        <end position="285"/>
    </location>
</feature>
<dbReference type="Proteomes" id="UP000193218">
    <property type="component" value="Unassembled WGS sequence"/>
</dbReference>
<feature type="compositionally biased region" description="Basic and acidic residues" evidence="1">
    <location>
        <begin position="710"/>
        <end position="726"/>
    </location>
</feature>
<feature type="region of interest" description="Disordered" evidence="1">
    <location>
        <begin position="811"/>
        <end position="833"/>
    </location>
</feature>
<feature type="region of interest" description="Disordered" evidence="1">
    <location>
        <begin position="870"/>
        <end position="928"/>
    </location>
</feature>
<sequence>MSFGGLVDRLSALTGHGIGLGGAEPEPTMESEPIHHVSPGRWSRIIGITAAGAGARVASGSWTWHVQEMMQFRGTLYWIGAVVIILIIAAITNPNEASFRSHLTELSFRRHLAYFRSPDEIVLSEEESTTIDSSGHVTPEIAPVAPFRFASHVSVSLRTPPLHYRTICFFSLALTSPLAPPIFLPDLAPTPLGRKCPWPRERVVLYMGFFGYWVRLGMVPKRLEWVWRLFTDGPKDKGKRKSLLEKPGVMGMRAISSKEETPGTPSARKLGIEPSAGSKRDSMLSMLSPTKNVRKSDSVNNLFESSAPLHPPIQAFAPESRRPSMVNLATPLAQPEADANSPILISLKAELGAAQSALSELEAQLLSHEESVTRAHAHLQTTLDEHRTRRREDDNERQELKGRTKNLDEQKRQAESAKREAEKKLKAVESIRDGLESKIEGAKAEIKRLAGSVEQSKKNVVSIREEGARCVVQTQKAVQRRKQELQKLEGDLEHLDEGNNRLAQAIKEAEGRVAEVLKAGEEAKKLGPEEEMMMMAAAYEAAAQEGYHDSRAHAHQGHRDQWANQAAAYMAEAGMPMLDHNYTARPSQSASFGHLAGNKRGSGEESTENPIGFDNFGPAPRDILRPSTPPQSSDSGSDIWGHDPGSPNGGISSTFSANLLPQGLFRSLEGDQTPLRERMGDMPVLGMGTAQKTPSLGSPPANGHLVSKLGVEKDDSSDSSSEHDLWRSPLPAAGNLREGRLLPPSTTPPGAPALPGLPSLPIARPWLSTSSSENLAFASNDPLVRTTSYEANPNPFAPSASEKKALALGSLNWGPLSRGNRTRNEGGAGTARNLSLNTNWLSSRFPHGSNNNTHPLKTSVSNDAIRSTLSAGQGNQSQGQNDESSENPGDSPKRPFRFFSLRRPTSSGQGSTSSKDGHLSSSIGSNAS</sequence>
<organism evidence="3 4">
    <name type="scientific">Kockovaella imperatae</name>
    <dbReference type="NCBI Taxonomy" id="4999"/>
    <lineage>
        <taxon>Eukaryota</taxon>
        <taxon>Fungi</taxon>
        <taxon>Dikarya</taxon>
        <taxon>Basidiomycota</taxon>
        <taxon>Agaricomycotina</taxon>
        <taxon>Tremellomycetes</taxon>
        <taxon>Tremellales</taxon>
        <taxon>Cuniculitremaceae</taxon>
        <taxon>Kockovaella</taxon>
    </lineage>
</organism>
<gene>
    <name evidence="3" type="ORF">BD324DRAFT_647455</name>
</gene>
<evidence type="ECO:0000313" key="3">
    <source>
        <dbReference type="EMBL" id="ORX40528.1"/>
    </source>
</evidence>
<evidence type="ECO:0000256" key="2">
    <source>
        <dbReference type="SAM" id="Phobius"/>
    </source>
</evidence>
<comment type="caution">
    <text evidence="3">The sequence shown here is derived from an EMBL/GenBank/DDBJ whole genome shotgun (WGS) entry which is preliminary data.</text>
</comment>
<proteinExistence type="predicted"/>
<evidence type="ECO:0000313" key="4">
    <source>
        <dbReference type="Proteomes" id="UP000193218"/>
    </source>
</evidence>
<dbReference type="STRING" id="4999.A0A1Y1UR21"/>
<keyword evidence="4" id="KW-1185">Reference proteome</keyword>
<dbReference type="OrthoDB" id="2548929at2759"/>